<organism evidence="2 3">
    <name type="scientific">Microbacterium testaceum</name>
    <name type="common">Aureobacterium testaceum</name>
    <name type="synonym">Brevibacterium testaceum</name>
    <dbReference type="NCBI Taxonomy" id="2033"/>
    <lineage>
        <taxon>Bacteria</taxon>
        <taxon>Bacillati</taxon>
        <taxon>Actinomycetota</taxon>
        <taxon>Actinomycetes</taxon>
        <taxon>Micrococcales</taxon>
        <taxon>Microbacteriaceae</taxon>
        <taxon>Microbacterium</taxon>
    </lineage>
</organism>
<name>A0A2T7WMH1_MICTE</name>
<dbReference type="PROSITE" id="PS51819">
    <property type="entry name" value="VOC"/>
    <property type="match status" value="1"/>
</dbReference>
<proteinExistence type="predicted"/>
<dbReference type="Pfam" id="PF22659">
    <property type="entry name" value="YycE-like_C"/>
    <property type="match status" value="1"/>
</dbReference>
<feature type="domain" description="VOC" evidence="1">
    <location>
        <begin position="1"/>
        <end position="119"/>
    </location>
</feature>
<dbReference type="AlphaFoldDB" id="A0A2T7WMH1"/>
<dbReference type="Proteomes" id="UP000244649">
    <property type="component" value="Unassembled WGS sequence"/>
</dbReference>
<evidence type="ECO:0000259" key="1">
    <source>
        <dbReference type="PROSITE" id="PS51819"/>
    </source>
</evidence>
<accession>A0A2T7WMH1</accession>
<evidence type="ECO:0000313" key="3">
    <source>
        <dbReference type="Proteomes" id="UP000244649"/>
    </source>
</evidence>
<dbReference type="InterPro" id="IPR058997">
    <property type="entry name" value="YycE-like_C"/>
</dbReference>
<dbReference type="InterPro" id="IPR058998">
    <property type="entry name" value="YycE-like_N"/>
</dbReference>
<gene>
    <name evidence="2" type="ORF">DC432_07285</name>
</gene>
<dbReference type="RefSeq" id="WP_116537298.1">
    <property type="nucleotide sequence ID" value="NZ_QDFT01000013.1"/>
</dbReference>
<protein>
    <recommendedName>
        <fullName evidence="1">VOC domain-containing protein</fullName>
    </recommendedName>
</protein>
<dbReference type="CDD" id="cd06587">
    <property type="entry name" value="VOC"/>
    <property type="match status" value="1"/>
</dbReference>
<dbReference type="Gene3D" id="3.10.180.10">
    <property type="entry name" value="2,3-Dihydroxybiphenyl 1,2-Dioxygenase, domain 1"/>
    <property type="match status" value="1"/>
</dbReference>
<dbReference type="EMBL" id="QDFT01000013">
    <property type="protein sequence ID" value="PVE75413.1"/>
    <property type="molecule type" value="Genomic_DNA"/>
</dbReference>
<sequence length="119" mass="13215">MKIRFARHTDRLPELVRFYRDDLGLPLRGDFQNHAGYDGVFFDLPGTGAHLEFTTGGGQTAPAPDPESLLVLYLDDEAELERIAARLAGRETVPANPYWQANASAFLDPDGFQILLVRA</sequence>
<reference evidence="2 3" key="1">
    <citation type="submission" date="2018-04" db="EMBL/GenBank/DDBJ databases">
        <authorList>
            <person name="Go L.Y."/>
            <person name="Mitchell J.A."/>
        </authorList>
    </citation>
    <scope>NUCLEOTIDE SEQUENCE [LARGE SCALE GENOMIC DNA]</scope>
    <source>
        <strain evidence="2 3">TPD7010</strain>
    </source>
</reference>
<dbReference type="InterPro" id="IPR037523">
    <property type="entry name" value="VOC_core"/>
</dbReference>
<dbReference type="Pfam" id="PF22658">
    <property type="entry name" value="YycE-like_N"/>
    <property type="match status" value="1"/>
</dbReference>
<dbReference type="InterPro" id="IPR029068">
    <property type="entry name" value="Glyas_Bleomycin-R_OHBP_Dase"/>
</dbReference>
<comment type="caution">
    <text evidence="2">The sequence shown here is derived from an EMBL/GenBank/DDBJ whole genome shotgun (WGS) entry which is preliminary data.</text>
</comment>
<evidence type="ECO:0000313" key="2">
    <source>
        <dbReference type="EMBL" id="PVE75413.1"/>
    </source>
</evidence>
<dbReference type="SUPFAM" id="SSF54593">
    <property type="entry name" value="Glyoxalase/Bleomycin resistance protein/Dihydroxybiphenyl dioxygenase"/>
    <property type="match status" value="1"/>
</dbReference>